<dbReference type="InterPro" id="IPR008962">
    <property type="entry name" value="PapD-like_sf"/>
</dbReference>
<dbReference type="EMBL" id="FOLW01000002">
    <property type="protein sequence ID" value="SFC45070.1"/>
    <property type="molecule type" value="Genomic_DNA"/>
</dbReference>
<name>A0AAJ5BGI6_9GAMM</name>
<evidence type="ECO:0000313" key="1">
    <source>
        <dbReference type="EMBL" id="SFC45070.1"/>
    </source>
</evidence>
<comment type="caution">
    <text evidence="1">The sequence shown here is derived from an EMBL/GenBank/DDBJ whole genome shotgun (WGS) entry which is preliminary data.</text>
</comment>
<dbReference type="Gene3D" id="2.60.40.10">
    <property type="entry name" value="Immunoglobulins"/>
    <property type="match status" value="1"/>
</dbReference>
<accession>A0AAJ5BGI6</accession>
<sequence length="224" mass="24796">MKSHFLLWLTCLSSIYLSIGTVKAAIDISPKRIELRGNTPQTIKVSNNGDRIEYVTISTSLVTNPGVHFSKEQRIPMGLIYQPTLYASPFKLQLNPRQHKLITLRPLKSVDKETVYRLNVRPIVQLHGTSADRATASIAVNLSFSAIIRQRPEREKVQLDVQCEQKGVLLTATGNVHVALKGIQTDGSTPEDINIYPGTPQRLSGKHISLPGYGGCLAGQRMEK</sequence>
<proteinExistence type="predicted"/>
<organism evidence="1 2">
    <name type="scientific">Pragia fontium DSM 5563 = ATCC 49100</name>
    <dbReference type="NCBI Taxonomy" id="1122977"/>
    <lineage>
        <taxon>Bacteria</taxon>
        <taxon>Pseudomonadati</taxon>
        <taxon>Pseudomonadota</taxon>
        <taxon>Gammaproteobacteria</taxon>
        <taxon>Enterobacterales</taxon>
        <taxon>Budviciaceae</taxon>
        <taxon>Pragia</taxon>
    </lineage>
</organism>
<evidence type="ECO:0000313" key="2">
    <source>
        <dbReference type="Proteomes" id="UP000226420"/>
    </source>
</evidence>
<dbReference type="RefSeq" id="WP_047780744.1">
    <property type="nucleotide sequence ID" value="NZ_FOLW01000002.1"/>
</dbReference>
<dbReference type="AlphaFoldDB" id="A0AAJ5BGI6"/>
<gene>
    <name evidence="1" type="ORF">SAMN02745723_102388</name>
</gene>
<dbReference type="SUPFAM" id="SSF49354">
    <property type="entry name" value="PapD-like"/>
    <property type="match status" value="1"/>
</dbReference>
<dbReference type="Proteomes" id="UP000226420">
    <property type="component" value="Unassembled WGS sequence"/>
</dbReference>
<reference evidence="1 2" key="1">
    <citation type="submission" date="2016-10" db="EMBL/GenBank/DDBJ databases">
        <authorList>
            <person name="Varghese N."/>
            <person name="Submissions S."/>
        </authorList>
    </citation>
    <scope>NUCLEOTIDE SEQUENCE [LARGE SCALE GENOMIC DNA]</scope>
    <source>
        <strain evidence="1 2">DSM 5563</strain>
    </source>
</reference>
<protein>
    <submittedName>
        <fullName evidence="1">P pilus assembly protein, chaperone PapD</fullName>
    </submittedName>
</protein>
<dbReference type="InterPro" id="IPR013783">
    <property type="entry name" value="Ig-like_fold"/>
</dbReference>